<name>A0AAD7LDM8_QUISA</name>
<evidence type="ECO:0000256" key="1">
    <source>
        <dbReference type="SAM" id="Phobius"/>
    </source>
</evidence>
<protein>
    <submittedName>
        <fullName evidence="2">Beta-mannosyltransferase</fullName>
    </submittedName>
</protein>
<keyword evidence="1" id="KW-0472">Membrane</keyword>
<comment type="caution">
    <text evidence="2">The sequence shown here is derived from an EMBL/GenBank/DDBJ whole genome shotgun (WGS) entry which is preliminary data.</text>
</comment>
<accession>A0AAD7LDM8</accession>
<dbReference type="Proteomes" id="UP001163823">
    <property type="component" value="Chromosome 9"/>
</dbReference>
<keyword evidence="1" id="KW-0812">Transmembrane</keyword>
<evidence type="ECO:0000313" key="2">
    <source>
        <dbReference type="EMBL" id="KAJ7955883.1"/>
    </source>
</evidence>
<dbReference type="PANTHER" id="PTHR34364:SF10">
    <property type="entry name" value="PROTEIN, PUTATIVE-RELATED"/>
    <property type="match status" value="1"/>
</dbReference>
<organism evidence="2 3">
    <name type="scientific">Quillaja saponaria</name>
    <name type="common">Soap bark tree</name>
    <dbReference type="NCBI Taxonomy" id="32244"/>
    <lineage>
        <taxon>Eukaryota</taxon>
        <taxon>Viridiplantae</taxon>
        <taxon>Streptophyta</taxon>
        <taxon>Embryophyta</taxon>
        <taxon>Tracheophyta</taxon>
        <taxon>Spermatophyta</taxon>
        <taxon>Magnoliopsida</taxon>
        <taxon>eudicotyledons</taxon>
        <taxon>Gunneridae</taxon>
        <taxon>Pentapetalae</taxon>
        <taxon>rosids</taxon>
        <taxon>fabids</taxon>
        <taxon>Fabales</taxon>
        <taxon>Quillajaceae</taxon>
        <taxon>Quillaja</taxon>
    </lineage>
</organism>
<dbReference type="EMBL" id="JARAOO010000009">
    <property type="protein sequence ID" value="KAJ7955883.1"/>
    <property type="molecule type" value="Genomic_DNA"/>
</dbReference>
<keyword evidence="1" id="KW-1133">Transmembrane helix</keyword>
<dbReference type="KEGG" id="qsa:O6P43_022406"/>
<gene>
    <name evidence="2" type="ORF">O6P43_022406</name>
</gene>
<proteinExistence type="predicted"/>
<evidence type="ECO:0000313" key="3">
    <source>
        <dbReference type="Proteomes" id="UP001163823"/>
    </source>
</evidence>
<keyword evidence="3" id="KW-1185">Reference proteome</keyword>
<dbReference type="AlphaFoldDB" id="A0AAD7LDM8"/>
<feature type="transmembrane region" description="Helical" evidence="1">
    <location>
        <begin position="21"/>
        <end position="39"/>
    </location>
</feature>
<sequence>MAEPPSPPLPPKESVSKGSKVVWRVLLISNLAIGAYIFARARKKDSALVNSTSAEKAENSKAAVKVPSVPSTTSTTSIFEEELLPPPVTMPMKVRDPIPEEQQRELFKWMLEEKRKIKTKDPVEKKKIDEEKAILKQFLRAESVPTF</sequence>
<reference evidence="2" key="1">
    <citation type="journal article" date="2023" name="Science">
        <title>Elucidation of the pathway for biosynthesis of saponin adjuvants from the soapbark tree.</title>
        <authorList>
            <person name="Reed J."/>
            <person name="Orme A."/>
            <person name="El-Demerdash A."/>
            <person name="Owen C."/>
            <person name="Martin L.B.B."/>
            <person name="Misra R.C."/>
            <person name="Kikuchi S."/>
            <person name="Rejzek M."/>
            <person name="Martin A.C."/>
            <person name="Harkess A."/>
            <person name="Leebens-Mack J."/>
            <person name="Louveau T."/>
            <person name="Stephenson M.J."/>
            <person name="Osbourn A."/>
        </authorList>
    </citation>
    <scope>NUCLEOTIDE SEQUENCE</scope>
    <source>
        <strain evidence="2">S10</strain>
    </source>
</reference>
<dbReference type="PANTHER" id="PTHR34364">
    <property type="entry name" value="WAS/WASL-INTERACTING FAMILY PROTEIN"/>
    <property type="match status" value="1"/>
</dbReference>